<dbReference type="EMBL" id="NMWU01000019">
    <property type="protein sequence ID" value="PLS31064.1"/>
    <property type="molecule type" value="Genomic_DNA"/>
</dbReference>
<comment type="caution">
    <text evidence="1">The sequence shown here is derived from an EMBL/GenBank/DDBJ whole genome shotgun (WGS) entry which is preliminary data.</text>
</comment>
<dbReference type="InterPro" id="IPR036366">
    <property type="entry name" value="PGBDSf"/>
</dbReference>
<dbReference type="Gene3D" id="1.10.101.10">
    <property type="entry name" value="PGBD-like superfamily/PGBD"/>
    <property type="match status" value="1"/>
</dbReference>
<sequence length="363" mass="36930">MFRSGKNSARTRRRVNGAGFVAACMAACLAAGMGLAVGLERTVTPPSLSASPDAGSLRLGSEEFDDARSLNVDVTASPASGVAFPVSGRVTFASCPADGVVRSGSHEYDVDGTPLVSLHTDTPLYRDLAYGDKGDDVTALQDELAALGYGGSRSGVFDWATWDAWRRLYAANAGTAAAAKVQQGAFSRALAVWLPAQAMSVSCAASLGSTVTGDSTDSPAFRGLAGVASVKAASLPDGRIQGDRVVEINGRDYPIGDDGIVSDTAALQAMAGWSTYTGARKDGEDTTGVTVTYKLKKPIGVYSVPASALTGLKGSDGCVVAADGTSVKAHVAGSSLGRTLVTIDGKAPARIKADPGQAACDAR</sequence>
<organism evidence="1 2">
    <name type="scientific">Bifidobacterium margollesii</name>
    <dbReference type="NCBI Taxonomy" id="2020964"/>
    <lineage>
        <taxon>Bacteria</taxon>
        <taxon>Bacillati</taxon>
        <taxon>Actinomycetota</taxon>
        <taxon>Actinomycetes</taxon>
        <taxon>Bifidobacteriales</taxon>
        <taxon>Bifidobacteriaceae</taxon>
        <taxon>Bifidobacterium</taxon>
    </lineage>
</organism>
<reference evidence="1 2" key="1">
    <citation type="submission" date="2017-07" db="EMBL/GenBank/DDBJ databases">
        <title>Bifidobacterium novel species.</title>
        <authorList>
            <person name="Lugli G.A."/>
            <person name="Milani C."/>
            <person name="Duranti S."/>
            <person name="Mangifesta M."/>
        </authorList>
    </citation>
    <scope>NUCLEOTIDE SEQUENCE [LARGE SCALE GENOMIC DNA]</scope>
    <source>
        <strain evidence="2">Uis1B</strain>
    </source>
</reference>
<keyword evidence="2" id="KW-1185">Reference proteome</keyword>
<proteinExistence type="predicted"/>
<protein>
    <submittedName>
        <fullName evidence="1">Peptidoglycan-binding domain 1 protein</fullName>
    </submittedName>
</protein>
<evidence type="ECO:0000313" key="1">
    <source>
        <dbReference type="EMBL" id="PLS31064.1"/>
    </source>
</evidence>
<accession>A0A2N5JA17</accession>
<gene>
    <name evidence="1" type="ORF">Uis1B_1088</name>
</gene>
<dbReference type="AlphaFoldDB" id="A0A2N5JA17"/>
<evidence type="ECO:0000313" key="2">
    <source>
        <dbReference type="Proteomes" id="UP000235050"/>
    </source>
</evidence>
<name>A0A2N5JA17_9BIFI</name>
<dbReference type="InterPro" id="IPR036365">
    <property type="entry name" value="PGBD-like_sf"/>
</dbReference>
<dbReference type="Proteomes" id="UP000235050">
    <property type="component" value="Unassembled WGS sequence"/>
</dbReference>
<dbReference type="SUPFAM" id="SSF47090">
    <property type="entry name" value="PGBD-like"/>
    <property type="match status" value="1"/>
</dbReference>